<evidence type="ECO:0000259" key="10">
    <source>
        <dbReference type="Pfam" id="PF26002"/>
    </source>
</evidence>
<protein>
    <recommendedName>
        <fullName evidence="9">Membrane fusion protein (MFP) family protein</fullName>
    </recommendedName>
</protein>
<dbReference type="NCBIfam" id="TIGR01843">
    <property type="entry name" value="type_I_hlyD"/>
    <property type="match status" value="1"/>
</dbReference>
<evidence type="ECO:0000256" key="3">
    <source>
        <dbReference type="ARBA" id="ARBA00022448"/>
    </source>
</evidence>
<dbReference type="InterPro" id="IPR010129">
    <property type="entry name" value="T1SS_HlyD"/>
</dbReference>
<evidence type="ECO:0000256" key="9">
    <source>
        <dbReference type="RuleBase" id="RU365093"/>
    </source>
</evidence>
<dbReference type="AlphaFoldDB" id="A0A371WZ06"/>
<feature type="domain" description="AprE-like beta-barrel" evidence="10">
    <location>
        <begin position="336"/>
        <end position="427"/>
    </location>
</feature>
<comment type="caution">
    <text evidence="11">The sequence shown here is derived from an EMBL/GenBank/DDBJ whole genome shotgun (WGS) entry which is preliminary data.</text>
</comment>
<dbReference type="Gene3D" id="2.40.30.170">
    <property type="match status" value="1"/>
</dbReference>
<evidence type="ECO:0000313" key="12">
    <source>
        <dbReference type="Proteomes" id="UP000264310"/>
    </source>
</evidence>
<evidence type="ECO:0000256" key="8">
    <source>
        <dbReference type="ARBA" id="ARBA00023136"/>
    </source>
</evidence>
<dbReference type="Gene3D" id="2.40.50.100">
    <property type="match status" value="1"/>
</dbReference>
<keyword evidence="8 9" id="KW-0472">Membrane</keyword>
<dbReference type="EMBL" id="QURL01000008">
    <property type="protein sequence ID" value="RFC62166.1"/>
    <property type="molecule type" value="Genomic_DNA"/>
</dbReference>
<feature type="transmembrane region" description="Helical" evidence="9">
    <location>
        <begin position="41"/>
        <end position="60"/>
    </location>
</feature>
<keyword evidence="6 9" id="KW-0812">Transmembrane</keyword>
<evidence type="ECO:0000256" key="4">
    <source>
        <dbReference type="ARBA" id="ARBA00022475"/>
    </source>
</evidence>
<dbReference type="RefSeq" id="WP_116684434.1">
    <property type="nucleotide sequence ID" value="NZ_QURL01000008.1"/>
</dbReference>
<dbReference type="InterPro" id="IPR050739">
    <property type="entry name" value="MFP"/>
</dbReference>
<dbReference type="PRINTS" id="PR01490">
    <property type="entry name" value="RTXTOXIND"/>
</dbReference>
<keyword evidence="7 9" id="KW-1133">Transmembrane helix</keyword>
<dbReference type="Proteomes" id="UP000264310">
    <property type="component" value="Unassembled WGS sequence"/>
</dbReference>
<evidence type="ECO:0000256" key="5">
    <source>
        <dbReference type="ARBA" id="ARBA00022519"/>
    </source>
</evidence>
<evidence type="ECO:0000256" key="1">
    <source>
        <dbReference type="ARBA" id="ARBA00004377"/>
    </source>
</evidence>
<reference evidence="11 12" key="1">
    <citation type="submission" date="2018-08" db="EMBL/GenBank/DDBJ databases">
        <title>Fulvimarina sp. 85, whole genome shotgun sequence.</title>
        <authorList>
            <person name="Tuo L."/>
        </authorList>
    </citation>
    <scope>NUCLEOTIDE SEQUENCE [LARGE SCALE GENOMIC DNA]</scope>
    <source>
        <strain evidence="11 12">85</strain>
    </source>
</reference>
<dbReference type="GO" id="GO:0005886">
    <property type="term" value="C:plasma membrane"/>
    <property type="evidence" value="ECO:0007669"/>
    <property type="project" value="UniProtKB-SubCell"/>
</dbReference>
<keyword evidence="3 9" id="KW-0813">Transport</keyword>
<gene>
    <name evidence="11" type="ORF">DYI37_16770</name>
</gene>
<dbReference type="GO" id="GO:0015031">
    <property type="term" value="P:protein transport"/>
    <property type="evidence" value="ECO:0007669"/>
    <property type="project" value="InterPro"/>
</dbReference>
<evidence type="ECO:0000256" key="7">
    <source>
        <dbReference type="ARBA" id="ARBA00022989"/>
    </source>
</evidence>
<keyword evidence="4 9" id="KW-1003">Cell membrane</keyword>
<organism evidence="11 12">
    <name type="scientific">Fulvimarina endophytica</name>
    <dbReference type="NCBI Taxonomy" id="2293836"/>
    <lineage>
        <taxon>Bacteria</taxon>
        <taxon>Pseudomonadati</taxon>
        <taxon>Pseudomonadota</taxon>
        <taxon>Alphaproteobacteria</taxon>
        <taxon>Hyphomicrobiales</taxon>
        <taxon>Aurantimonadaceae</taxon>
        <taxon>Fulvimarina</taxon>
    </lineage>
</organism>
<accession>A0A371WZ06</accession>
<comment type="similarity">
    <text evidence="2 9">Belongs to the membrane fusion protein (MFP) (TC 8.A.1) family.</text>
</comment>
<dbReference type="PANTHER" id="PTHR30386">
    <property type="entry name" value="MEMBRANE FUSION SUBUNIT OF EMRAB-TOLC MULTIDRUG EFFLUX PUMP"/>
    <property type="match status" value="1"/>
</dbReference>
<dbReference type="PANTHER" id="PTHR30386:SF26">
    <property type="entry name" value="TRANSPORT PROTEIN COMB"/>
    <property type="match status" value="1"/>
</dbReference>
<dbReference type="Pfam" id="PF26002">
    <property type="entry name" value="Beta-barrel_AprE"/>
    <property type="match status" value="1"/>
</dbReference>
<evidence type="ECO:0000256" key="6">
    <source>
        <dbReference type="ARBA" id="ARBA00022692"/>
    </source>
</evidence>
<dbReference type="InterPro" id="IPR058982">
    <property type="entry name" value="Beta-barrel_AprE"/>
</dbReference>
<sequence>MKLINRKTPKNEDAESDSAIGYFQSQTAAITEARDPGFARAAVVMFAVMVVAAIALAAILRLERVVVARGMVVSETPTIVVQPLETSVVSSIEVRPGDIVAKGDVLARLDPTITDADVDSLQRRDASLDAEIARLNAEIAGIAYDPDADNEFSQLQTAVFKHRAAEFKASMATYEQKIAATSSDLQRSRNESALLSERNELLGEVVDMRAKLERTSAGSRLNSIQAIDDRLSVERSLAESQGIAITASHQLEALKAERETFEEKWRADTVDQLLAARQTKNEVSEQLAKATYRHSLVALRAVSDAVVLEVAPVSVGSVIQSAREIFRLVPVDAELELEVDINGADQGFVAVGDKVEIKFDAYPFNEHGTAQGVVRNISQDSFTRTEGPRSGEVYYRARVAIDKAELRDVPADFRVIPGMPVTADIVVGDRSILASLTGGLADAFSSALREP</sequence>
<proteinExistence type="inferred from homology"/>
<keyword evidence="5 9" id="KW-0997">Cell inner membrane</keyword>
<comment type="subcellular location">
    <subcellularLocation>
        <location evidence="1 9">Cell inner membrane</location>
        <topology evidence="1 9">Single-pass membrane protein</topology>
    </subcellularLocation>
</comment>
<evidence type="ECO:0000256" key="2">
    <source>
        <dbReference type="ARBA" id="ARBA00009477"/>
    </source>
</evidence>
<keyword evidence="12" id="KW-1185">Reference proteome</keyword>
<evidence type="ECO:0000313" key="11">
    <source>
        <dbReference type="EMBL" id="RFC62166.1"/>
    </source>
</evidence>
<name>A0A371WZ06_9HYPH</name>
<dbReference type="OrthoDB" id="9810980at2"/>